<dbReference type="Gene3D" id="1.50.40.10">
    <property type="entry name" value="Mitochondrial carrier domain"/>
    <property type="match status" value="1"/>
</dbReference>
<dbReference type="OrthoDB" id="409948at2759"/>
<dbReference type="PANTHER" id="PTHR47567">
    <property type="entry name" value="MITOCHONDRIAL SUBSTRATE/SOLUTE CARRIER"/>
    <property type="match status" value="1"/>
</dbReference>
<evidence type="ECO:0000256" key="5">
    <source>
        <dbReference type="PROSITE-ProRule" id="PRU00282"/>
    </source>
</evidence>
<evidence type="ECO:0000256" key="7">
    <source>
        <dbReference type="SAM" id="MobiDB-lite"/>
    </source>
</evidence>
<feature type="transmembrane region" description="Helical" evidence="8">
    <location>
        <begin position="122"/>
        <end position="139"/>
    </location>
</feature>
<dbReference type="InterPro" id="IPR023395">
    <property type="entry name" value="MCP_dom_sf"/>
</dbReference>
<dbReference type="PROSITE" id="PS50920">
    <property type="entry name" value="SOLCAR"/>
    <property type="match status" value="1"/>
</dbReference>
<evidence type="ECO:0000256" key="2">
    <source>
        <dbReference type="ARBA" id="ARBA00022692"/>
    </source>
</evidence>
<feature type="region of interest" description="Disordered" evidence="7">
    <location>
        <begin position="1"/>
        <end position="49"/>
    </location>
</feature>
<keyword evidence="3 8" id="KW-1133">Transmembrane helix</keyword>
<dbReference type="AlphaFoldDB" id="A0A8I2YHQ1"/>
<proteinExistence type="inferred from homology"/>
<feature type="compositionally biased region" description="Polar residues" evidence="7">
    <location>
        <begin position="1"/>
        <end position="20"/>
    </location>
</feature>
<evidence type="ECO:0000256" key="4">
    <source>
        <dbReference type="ARBA" id="ARBA00023136"/>
    </source>
</evidence>
<keyword evidence="6" id="KW-0813">Transport</keyword>
<protein>
    <submittedName>
        <fullName evidence="9">Mitochondrial carrier domain-containing protein</fullName>
    </submittedName>
</protein>
<feature type="transmembrane region" description="Helical" evidence="8">
    <location>
        <begin position="299"/>
        <end position="317"/>
    </location>
</feature>
<feature type="repeat" description="Solcar" evidence="5">
    <location>
        <begin position="207"/>
        <end position="288"/>
    </location>
</feature>
<name>A0A8I2YHQ1_9AGAM</name>
<comment type="similarity">
    <text evidence="6">Belongs to the mitochondrial carrier (TC 2.A.29) family.</text>
</comment>
<keyword evidence="10" id="KW-1185">Reference proteome</keyword>
<evidence type="ECO:0000313" key="10">
    <source>
        <dbReference type="Proteomes" id="UP000683000"/>
    </source>
</evidence>
<dbReference type="PANTHER" id="PTHR47567:SF1">
    <property type="entry name" value="NAD-DEPENDENT EPIMERASE_DEHYDRATASE DOMAIN-CONTAINING PROTEIN"/>
    <property type="match status" value="1"/>
</dbReference>
<evidence type="ECO:0000256" key="8">
    <source>
        <dbReference type="SAM" id="Phobius"/>
    </source>
</evidence>
<gene>
    <name evidence="9" type="ORF">JVT61DRAFT_7593</name>
</gene>
<dbReference type="EMBL" id="JAGFBS010000027">
    <property type="protein sequence ID" value="KAG6372489.1"/>
    <property type="molecule type" value="Genomic_DNA"/>
</dbReference>
<comment type="caution">
    <text evidence="9">The sequence shown here is derived from an EMBL/GenBank/DDBJ whole genome shotgun (WGS) entry which is preliminary data.</text>
</comment>
<reference evidence="9" key="1">
    <citation type="submission" date="2021-03" db="EMBL/GenBank/DDBJ databases">
        <title>Evolutionary innovations through gain and loss of genes in the ectomycorrhizal Boletales.</title>
        <authorList>
            <person name="Wu G."/>
            <person name="Miyauchi S."/>
            <person name="Morin E."/>
            <person name="Yang Z.-L."/>
            <person name="Xu J."/>
            <person name="Martin F.M."/>
        </authorList>
    </citation>
    <scope>NUCLEOTIDE SEQUENCE</scope>
    <source>
        <strain evidence="9">BR01</strain>
    </source>
</reference>
<accession>A0A8I2YHQ1</accession>
<keyword evidence="2 5" id="KW-0812">Transmembrane</keyword>
<dbReference type="GO" id="GO:0016020">
    <property type="term" value="C:membrane"/>
    <property type="evidence" value="ECO:0007669"/>
    <property type="project" value="UniProtKB-SubCell"/>
</dbReference>
<dbReference type="Proteomes" id="UP000683000">
    <property type="component" value="Unassembled WGS sequence"/>
</dbReference>
<dbReference type="Pfam" id="PF00153">
    <property type="entry name" value="Mito_carr"/>
    <property type="match status" value="2"/>
</dbReference>
<comment type="subcellular location">
    <subcellularLocation>
        <location evidence="1">Membrane</location>
        <topology evidence="1">Multi-pass membrane protein</topology>
    </subcellularLocation>
</comment>
<evidence type="ECO:0000256" key="3">
    <source>
        <dbReference type="ARBA" id="ARBA00022989"/>
    </source>
</evidence>
<dbReference type="SUPFAM" id="SSF103506">
    <property type="entry name" value="Mitochondrial carrier"/>
    <property type="match status" value="1"/>
</dbReference>
<dbReference type="InterPro" id="IPR018108">
    <property type="entry name" value="MCP_transmembrane"/>
</dbReference>
<organism evidence="9 10">
    <name type="scientific">Boletus reticuloceps</name>
    <dbReference type="NCBI Taxonomy" id="495285"/>
    <lineage>
        <taxon>Eukaryota</taxon>
        <taxon>Fungi</taxon>
        <taxon>Dikarya</taxon>
        <taxon>Basidiomycota</taxon>
        <taxon>Agaricomycotina</taxon>
        <taxon>Agaricomycetes</taxon>
        <taxon>Agaricomycetidae</taxon>
        <taxon>Boletales</taxon>
        <taxon>Boletineae</taxon>
        <taxon>Boletaceae</taxon>
        <taxon>Boletoideae</taxon>
        <taxon>Boletus</taxon>
    </lineage>
</organism>
<keyword evidence="4 5" id="KW-0472">Membrane</keyword>
<sequence length="381" mass="41139">MSAGTTTNPEAQPLLSSSEPPTYLDDNPVQNSRAAGGSDEESNHLVTNGPPKTRSWSTIAFQSVIVLLSLIVVGLFIKGFIDADDVEFDLGTALKKALGGGLSGAAGENLKNSFKSDLGRQLIFSYLAMVLQVLALMPLRTVMNYQYRYGTTSTQAIKTLYEDGGWTRYYQGLAAALVQGPVSRFGDTAANVGILALLQSNTFMRKLPTLVKTIFASMAAACFRMLLTPVDTIKTTMQTQGKDGMALLRARVKKYGVGTLWYGALATAAATFVGHYPWFGTYNYLDATLPLPTTLIEKLVRSAFIGFVASIASDCISNSLRVVKTYRQVNATRIAYLDAARAVIAADGVTGLFGRGLKTRILANGLQGIMFSVLWKLFMDL</sequence>
<feature type="transmembrane region" description="Helical" evidence="8">
    <location>
        <begin position="59"/>
        <end position="81"/>
    </location>
</feature>
<evidence type="ECO:0000256" key="6">
    <source>
        <dbReference type="RuleBase" id="RU000488"/>
    </source>
</evidence>
<evidence type="ECO:0000256" key="1">
    <source>
        <dbReference type="ARBA" id="ARBA00004141"/>
    </source>
</evidence>
<evidence type="ECO:0000313" key="9">
    <source>
        <dbReference type="EMBL" id="KAG6372489.1"/>
    </source>
</evidence>
<feature type="transmembrane region" description="Helical" evidence="8">
    <location>
        <begin position="259"/>
        <end position="279"/>
    </location>
</feature>